<feature type="compositionally biased region" description="Gly residues" evidence="1">
    <location>
        <begin position="852"/>
        <end position="871"/>
    </location>
</feature>
<accession>A0A150GPS3</accession>
<dbReference type="InterPro" id="IPR017930">
    <property type="entry name" value="Myb_dom"/>
</dbReference>
<feature type="domain" description="Myb-like" evidence="2">
    <location>
        <begin position="1"/>
        <end position="30"/>
    </location>
</feature>
<evidence type="ECO:0000256" key="1">
    <source>
        <dbReference type="SAM" id="MobiDB-lite"/>
    </source>
</evidence>
<feature type="region of interest" description="Disordered" evidence="1">
    <location>
        <begin position="279"/>
        <end position="336"/>
    </location>
</feature>
<sequence length="901" mass="92479">MELGNKWTSISHFLPARSDNDVKNIWHSTLRSKNSERRSFLRTYARAVRDCANDTDARRQAYDMAQRVCGPPQPIEIALAIVQQQYQQSMMLQDGPDEVLETAPSPEHAPGFEGDAELGATAAKADGLEPSPLLPGMQGLPDQLLENRRSGASSRTTASAAHDSQQHSGCGTKGHGSPTQSPLPRKSFRVGASTPSPSPNPLEAAVNAATFAAAFGGAGGQGFQLLDGRDGRGSRSQSHHQHQHLLTVDDVASLAPSSRASDFDSACIARFSGLQLADQLQRQQQQQQQHNHHQQFQQHHNPYQHHSSQGGGGSGNDLLHPGRPRNTSSSGPQGRVQPLSQAMLNMAYGSVGTVSASLQTASGSNPGNPVGGGIGMHRSLMVPGMGMGMATDHGGGSSAAGCPADIDDLVALGLDLTPEELRLLAQGEGAPPGLGGGGGGGSGILRIGESPQADTVTAERALGLARSIHQQQQHQFVVSAHPTSGGGGTNSSLLQTGAMPLQQSGYSSLELPSSPLQTGPTGGRPQSGPSSRHFGDAQQARNPIDSILLTDLEQAPRGQMAFHQAHAHQQHPNHGSGGGYTRIPSSAGAAGGPERGHGGYQGGLHPGALTSSRLGQHGAGNCSSTFDQLTSGQQHLRQQGGPSVLGHMLVSQSSLPNNSNSGHNHNNGGVASPLGHGSSKFYQNRSGSGVVGSGGLQLPGSRPWGPGLLRGGAAASTNRTLSSPAPFCCDVSQLQRHQGSLGGAAGGGLGFAGMPSGGAAGGGSSRLGSMVAQHMASLAEPTTVDVVTMGLDSGNLLDCMDCEGTPLEPDGGPADAGKERAGLPDPFELTLRQPHLRSSAQHPQFDLMAPGAHGGHGGGNGLWSGGHGQGQGQQQHPCSPATWPASLPPTGTSRIGPMLQL</sequence>
<feature type="compositionally biased region" description="Low complexity" evidence="1">
    <location>
        <begin position="150"/>
        <end position="161"/>
    </location>
</feature>
<feature type="compositionally biased region" description="Low complexity" evidence="1">
    <location>
        <begin position="279"/>
        <end position="308"/>
    </location>
</feature>
<evidence type="ECO:0000313" key="5">
    <source>
        <dbReference type="Proteomes" id="UP000075714"/>
    </source>
</evidence>
<dbReference type="SUPFAM" id="SSF46689">
    <property type="entry name" value="Homeodomain-like"/>
    <property type="match status" value="1"/>
</dbReference>
<dbReference type="EMBL" id="LSYV01000012">
    <property type="protein sequence ID" value="KXZ51829.1"/>
    <property type="molecule type" value="Genomic_DNA"/>
</dbReference>
<feature type="compositionally biased region" description="Polar residues" evidence="1">
    <location>
        <begin position="325"/>
        <end position="336"/>
    </location>
</feature>
<evidence type="ECO:0000313" key="4">
    <source>
        <dbReference type="EMBL" id="KXZ51829.1"/>
    </source>
</evidence>
<organism evidence="4 5">
    <name type="scientific">Gonium pectorale</name>
    <name type="common">Green alga</name>
    <dbReference type="NCBI Taxonomy" id="33097"/>
    <lineage>
        <taxon>Eukaryota</taxon>
        <taxon>Viridiplantae</taxon>
        <taxon>Chlorophyta</taxon>
        <taxon>core chlorophytes</taxon>
        <taxon>Chlorophyceae</taxon>
        <taxon>CS clade</taxon>
        <taxon>Chlamydomonadales</taxon>
        <taxon>Volvocaceae</taxon>
        <taxon>Gonium</taxon>
    </lineage>
</organism>
<feature type="domain" description="HTH myb-type" evidence="3">
    <location>
        <begin position="1"/>
        <end position="34"/>
    </location>
</feature>
<dbReference type="PROSITE" id="PS51294">
    <property type="entry name" value="HTH_MYB"/>
    <property type="match status" value="1"/>
</dbReference>
<feature type="region of interest" description="Disordered" evidence="1">
    <location>
        <begin position="558"/>
        <end position="717"/>
    </location>
</feature>
<evidence type="ECO:0000259" key="2">
    <source>
        <dbReference type="PROSITE" id="PS50090"/>
    </source>
</evidence>
<dbReference type="InterPro" id="IPR001005">
    <property type="entry name" value="SANT/Myb"/>
</dbReference>
<dbReference type="Proteomes" id="UP000075714">
    <property type="component" value="Unassembled WGS sequence"/>
</dbReference>
<dbReference type="Gene3D" id="1.10.10.60">
    <property type="entry name" value="Homeodomain-like"/>
    <property type="match status" value="1"/>
</dbReference>
<dbReference type="AlphaFoldDB" id="A0A150GPS3"/>
<feature type="compositionally biased region" description="Low complexity" evidence="1">
    <location>
        <begin position="657"/>
        <end position="669"/>
    </location>
</feature>
<dbReference type="InterPro" id="IPR009057">
    <property type="entry name" value="Homeodomain-like_sf"/>
</dbReference>
<comment type="caution">
    <text evidence="4">The sequence shown here is derived from an EMBL/GenBank/DDBJ whole genome shotgun (WGS) entry which is preliminary data.</text>
</comment>
<keyword evidence="5" id="KW-1185">Reference proteome</keyword>
<dbReference type="STRING" id="33097.A0A150GPS3"/>
<evidence type="ECO:0000259" key="3">
    <source>
        <dbReference type="PROSITE" id="PS51294"/>
    </source>
</evidence>
<feature type="compositionally biased region" description="Polar residues" evidence="1">
    <location>
        <begin position="501"/>
        <end position="519"/>
    </location>
</feature>
<feature type="region of interest" description="Disordered" evidence="1">
    <location>
        <begin position="802"/>
        <end position="824"/>
    </location>
</feature>
<feature type="compositionally biased region" description="Polar residues" evidence="1">
    <location>
        <begin position="621"/>
        <end position="641"/>
    </location>
</feature>
<proteinExistence type="predicted"/>
<protein>
    <submittedName>
        <fullName evidence="4">Uncharacterized protein</fullName>
    </submittedName>
</protein>
<dbReference type="OrthoDB" id="2143914at2759"/>
<feature type="compositionally biased region" description="Gly residues" evidence="1">
    <location>
        <begin position="589"/>
        <end position="605"/>
    </location>
</feature>
<reference evidence="5" key="1">
    <citation type="journal article" date="2016" name="Nat. Commun.">
        <title>The Gonium pectorale genome demonstrates co-option of cell cycle regulation during the evolution of multicellularity.</title>
        <authorList>
            <person name="Hanschen E.R."/>
            <person name="Marriage T.N."/>
            <person name="Ferris P.J."/>
            <person name="Hamaji T."/>
            <person name="Toyoda A."/>
            <person name="Fujiyama A."/>
            <person name="Neme R."/>
            <person name="Noguchi H."/>
            <person name="Minakuchi Y."/>
            <person name="Suzuki M."/>
            <person name="Kawai-Toyooka H."/>
            <person name="Smith D.R."/>
            <person name="Sparks H."/>
            <person name="Anderson J."/>
            <person name="Bakaric R."/>
            <person name="Luria V."/>
            <person name="Karger A."/>
            <person name="Kirschner M.W."/>
            <person name="Durand P.M."/>
            <person name="Michod R.E."/>
            <person name="Nozaki H."/>
            <person name="Olson B.J."/>
        </authorList>
    </citation>
    <scope>NUCLEOTIDE SEQUENCE [LARGE SCALE GENOMIC DNA]</scope>
    <source>
        <strain evidence="5">NIES-2863</strain>
    </source>
</reference>
<dbReference type="PROSITE" id="PS50090">
    <property type="entry name" value="MYB_LIKE"/>
    <property type="match status" value="1"/>
</dbReference>
<feature type="region of interest" description="Disordered" evidence="1">
    <location>
        <begin position="473"/>
        <end position="537"/>
    </location>
</feature>
<feature type="region of interest" description="Disordered" evidence="1">
    <location>
        <begin position="845"/>
        <end position="901"/>
    </location>
</feature>
<gene>
    <name evidence="4" type="ORF">GPECTOR_11g269</name>
</gene>
<name>A0A150GPS3_GONPE</name>
<feature type="region of interest" description="Disordered" evidence="1">
    <location>
        <begin position="147"/>
        <end position="201"/>
    </location>
</feature>